<accession>J9FMD4</accession>
<organism evidence="1">
    <name type="scientific">gut metagenome</name>
    <dbReference type="NCBI Taxonomy" id="749906"/>
    <lineage>
        <taxon>unclassified sequences</taxon>
        <taxon>metagenomes</taxon>
        <taxon>organismal metagenomes</taxon>
    </lineage>
</organism>
<comment type="caution">
    <text evidence="1">The sequence shown here is derived from an EMBL/GenBank/DDBJ whole genome shotgun (WGS) entry which is preliminary data.</text>
</comment>
<proteinExistence type="predicted"/>
<protein>
    <submittedName>
        <fullName evidence="1">Streptomycin adenylyltransferase</fullName>
        <ecNumber evidence="1">2.7.7.-</ecNumber>
    </submittedName>
</protein>
<dbReference type="GO" id="GO:0016779">
    <property type="term" value="F:nucleotidyltransferase activity"/>
    <property type="evidence" value="ECO:0007669"/>
    <property type="project" value="UniProtKB-KW"/>
</dbReference>
<dbReference type="Pfam" id="PF04439">
    <property type="entry name" value="Adenyl_transf"/>
    <property type="match status" value="1"/>
</dbReference>
<dbReference type="AlphaFoldDB" id="J9FMD4"/>
<dbReference type="InterPro" id="IPR007530">
    <property type="entry name" value="Aminoglycoside_adenylylTfrase"/>
</dbReference>
<gene>
    <name evidence="1" type="ORF">EVA_16310</name>
</gene>
<feature type="non-terminal residue" evidence="1">
    <location>
        <position position="157"/>
    </location>
</feature>
<dbReference type="SUPFAM" id="SSF81301">
    <property type="entry name" value="Nucleotidyltransferase"/>
    <property type="match status" value="1"/>
</dbReference>
<dbReference type="InterPro" id="IPR043519">
    <property type="entry name" value="NT_sf"/>
</dbReference>
<name>J9FMD4_9ZZZZ</name>
<sequence length="157" mass="18326">MLFSDGIKIDLTLVPLETKDKYFSQDSLIRVLIDKDGICPSLPAPTDEEFWVQKPSETFVNDCANEFLFVSTYIARGLLRQELLFANWHFEQILRVELLRMLGYLAGSRKGFPLNTGKRDKWLFHFLTEKESEQLLTCYRLDSMETAWNSLYTAMQL</sequence>
<keyword evidence="1" id="KW-0808">Transferase</keyword>
<dbReference type="EMBL" id="AMCI01005716">
    <property type="protein sequence ID" value="EJW95583.1"/>
    <property type="molecule type" value="Genomic_DNA"/>
</dbReference>
<dbReference type="EC" id="2.7.7.-" evidence="1"/>
<dbReference type="Gene3D" id="3.30.460.10">
    <property type="entry name" value="Beta Polymerase, domain 2"/>
    <property type="match status" value="1"/>
</dbReference>
<keyword evidence="1" id="KW-0548">Nucleotidyltransferase</keyword>
<dbReference type="SUPFAM" id="SSF81631">
    <property type="entry name" value="PAP/OAS1 substrate-binding domain"/>
    <property type="match status" value="1"/>
</dbReference>
<evidence type="ECO:0000313" key="1">
    <source>
        <dbReference type="EMBL" id="EJW95583.1"/>
    </source>
</evidence>
<dbReference type="Gene3D" id="1.20.120.330">
    <property type="entry name" value="Nucleotidyltransferases domain 2"/>
    <property type="match status" value="1"/>
</dbReference>
<reference evidence="1" key="1">
    <citation type="journal article" date="2012" name="PLoS ONE">
        <title>Gene sets for utilization of primary and secondary nutrition supplies in the distal gut of endangered iberian lynx.</title>
        <authorList>
            <person name="Alcaide M."/>
            <person name="Messina E."/>
            <person name="Richter M."/>
            <person name="Bargiela R."/>
            <person name="Peplies J."/>
            <person name="Huws S.A."/>
            <person name="Newbold C.J."/>
            <person name="Golyshin P.N."/>
            <person name="Simon M.A."/>
            <person name="Lopez G."/>
            <person name="Yakimov M.M."/>
            <person name="Ferrer M."/>
        </authorList>
    </citation>
    <scope>NUCLEOTIDE SEQUENCE</scope>
</reference>